<name>A0A164W4H8_9AGAM</name>
<organism evidence="2 3">
    <name type="scientific">Sistotremastrum niveocremeum HHB9708</name>
    <dbReference type="NCBI Taxonomy" id="1314777"/>
    <lineage>
        <taxon>Eukaryota</taxon>
        <taxon>Fungi</taxon>
        <taxon>Dikarya</taxon>
        <taxon>Basidiomycota</taxon>
        <taxon>Agaricomycotina</taxon>
        <taxon>Agaricomycetes</taxon>
        <taxon>Sistotremastrales</taxon>
        <taxon>Sistotremastraceae</taxon>
        <taxon>Sertulicium</taxon>
        <taxon>Sertulicium niveocremeum</taxon>
    </lineage>
</organism>
<gene>
    <name evidence="2" type="ORF">SISNIDRAFT_484266</name>
</gene>
<dbReference type="EMBL" id="KV419403">
    <property type="protein sequence ID" value="KZS94730.1"/>
    <property type="molecule type" value="Genomic_DNA"/>
</dbReference>
<feature type="region of interest" description="Disordered" evidence="1">
    <location>
        <begin position="357"/>
        <end position="590"/>
    </location>
</feature>
<keyword evidence="3" id="KW-1185">Reference proteome</keyword>
<feature type="compositionally biased region" description="Basic residues" evidence="1">
    <location>
        <begin position="513"/>
        <end position="525"/>
    </location>
</feature>
<sequence length="842" mass="93041">MVAILRFFTIRSVRYATLNYPFIPTDVLRLDPDADPPLPYIEPETGRLGRINIASLCSSHLSRAPYLPWVAAPVDSLYVAKSPCEFNGMFAPVFPIKWLVSTRTGLVPSVEAWKMLSKALEVALFAADQVVDVAKLESIELPAFAPPRPSSSRPGPFPSSDHASAWLRLVAAQVRILIAFVHWFLDSYPNTTLPRSTLPSSSFYSVPTDTSSYKNKLGCVIDFGTTAASQWAALDRIKELEKYKVPYIFPVPENLLDNAAFDRFRPAPLREPTPPPRPVPPPPHRLPPMTYIKVEYDRGKKMEMKLSKADGRRMEREEGYYSRVDRKFNICYISDLPLSGQEADSDDDFGPYKIIVDQDSHQRVGPRPDSPPFSDAARTPVVSPLASPILPTFDSSAPSLDRVPSPLRPASPMQEDTETSSANELRAVPHSYRPKYVPPSTSRALEEQAPRSTEPMPTPRGETTASSSYRRETDVRRRTDVPRRNYLTKSSGNSSSSSGSNRDLAPPPSLYPRTRRGRSPPRHRERRSDYHPRYQGSSYRPEPSSWSRPPTHSSGWGQAVAAHGWDVPKESSSTDWPQTRVPTPPVPTSPLPQGDGGWAGMFARSQVLAPFTPRNQAGSSSASLSSELNPPPRVAVPPLLYPRTSVPATEPPPLSLASRLATPRVPSLAERLAPVVNNGPSLLNRLDDTHTSPPLSPLPSNVNVAAPVIPPPNVNVVAPEPVATAADVSPQVYRRRAFISLFWDVLPSPGVPAVLTAPGRLLAVAMLMRRRFLEVAPSFASLSDAVLWLVEARVPFRLYIQRDLVVAPPMPTAPNLPDYFRFDPEPYLVMPRFGSRTVPNRV</sequence>
<accession>A0A164W4H8</accession>
<feature type="compositionally biased region" description="Polar residues" evidence="1">
    <location>
        <begin position="544"/>
        <end position="556"/>
    </location>
</feature>
<protein>
    <submittedName>
        <fullName evidence="2">Uncharacterized protein</fullName>
    </submittedName>
</protein>
<evidence type="ECO:0000313" key="3">
    <source>
        <dbReference type="Proteomes" id="UP000076722"/>
    </source>
</evidence>
<proteinExistence type="predicted"/>
<feature type="region of interest" description="Disordered" evidence="1">
    <location>
        <begin position="268"/>
        <end position="288"/>
    </location>
</feature>
<evidence type="ECO:0000313" key="2">
    <source>
        <dbReference type="EMBL" id="KZS94730.1"/>
    </source>
</evidence>
<dbReference type="Proteomes" id="UP000076722">
    <property type="component" value="Unassembled WGS sequence"/>
</dbReference>
<feature type="compositionally biased region" description="Low complexity" evidence="1">
    <location>
        <begin position="490"/>
        <end position="501"/>
    </location>
</feature>
<feature type="compositionally biased region" description="Pro residues" evidence="1">
    <location>
        <begin position="269"/>
        <end position="286"/>
    </location>
</feature>
<evidence type="ECO:0000256" key="1">
    <source>
        <dbReference type="SAM" id="MobiDB-lite"/>
    </source>
</evidence>
<feature type="compositionally biased region" description="Basic and acidic residues" evidence="1">
    <location>
        <begin position="469"/>
        <end position="483"/>
    </location>
</feature>
<reference evidence="2 3" key="1">
    <citation type="journal article" date="2016" name="Mol. Biol. Evol.">
        <title>Comparative Genomics of Early-Diverging Mushroom-Forming Fungi Provides Insights into the Origins of Lignocellulose Decay Capabilities.</title>
        <authorList>
            <person name="Nagy L.G."/>
            <person name="Riley R."/>
            <person name="Tritt A."/>
            <person name="Adam C."/>
            <person name="Daum C."/>
            <person name="Floudas D."/>
            <person name="Sun H."/>
            <person name="Yadav J.S."/>
            <person name="Pangilinan J."/>
            <person name="Larsson K.H."/>
            <person name="Matsuura K."/>
            <person name="Barry K."/>
            <person name="Labutti K."/>
            <person name="Kuo R."/>
            <person name="Ohm R.A."/>
            <person name="Bhattacharya S.S."/>
            <person name="Shirouzu T."/>
            <person name="Yoshinaga Y."/>
            <person name="Martin F.M."/>
            <person name="Grigoriev I.V."/>
            <person name="Hibbett D.S."/>
        </authorList>
    </citation>
    <scope>NUCLEOTIDE SEQUENCE [LARGE SCALE GENOMIC DNA]</scope>
    <source>
        <strain evidence="2 3">HHB9708</strain>
    </source>
</reference>
<dbReference type="AlphaFoldDB" id="A0A164W4H8"/>